<dbReference type="EMBL" id="BARU01024246">
    <property type="protein sequence ID" value="GAH48055.1"/>
    <property type="molecule type" value="Genomic_DNA"/>
</dbReference>
<feature type="region of interest" description="Disordered" evidence="1">
    <location>
        <begin position="1"/>
        <end position="21"/>
    </location>
</feature>
<reference evidence="2" key="1">
    <citation type="journal article" date="2014" name="Front. Microbiol.">
        <title>High frequency of phylogenetically diverse reductive dehalogenase-homologous genes in deep subseafloor sedimentary metagenomes.</title>
        <authorList>
            <person name="Kawai M."/>
            <person name="Futagami T."/>
            <person name="Toyoda A."/>
            <person name="Takaki Y."/>
            <person name="Nishi S."/>
            <person name="Hori S."/>
            <person name="Arai W."/>
            <person name="Tsubouchi T."/>
            <person name="Morono Y."/>
            <person name="Uchiyama I."/>
            <person name="Ito T."/>
            <person name="Fujiyama A."/>
            <person name="Inagaki F."/>
            <person name="Takami H."/>
        </authorList>
    </citation>
    <scope>NUCLEOTIDE SEQUENCE</scope>
    <source>
        <strain evidence="2">Expedition CK06-06</strain>
    </source>
</reference>
<proteinExistence type="predicted"/>
<evidence type="ECO:0000256" key="1">
    <source>
        <dbReference type="SAM" id="MobiDB-lite"/>
    </source>
</evidence>
<evidence type="ECO:0000313" key="2">
    <source>
        <dbReference type="EMBL" id="GAH48055.1"/>
    </source>
</evidence>
<sequence length="58" mass="6136">HAIQSVFRPEDEDRPIEGDGKDEAAVVVSVLTDEVYTPGGSAESKGASGIEVIGKKFF</sequence>
<organism evidence="2">
    <name type="scientific">marine sediment metagenome</name>
    <dbReference type="NCBI Taxonomy" id="412755"/>
    <lineage>
        <taxon>unclassified sequences</taxon>
        <taxon>metagenomes</taxon>
        <taxon>ecological metagenomes</taxon>
    </lineage>
</organism>
<dbReference type="AlphaFoldDB" id="X1GT77"/>
<feature type="non-terminal residue" evidence="2">
    <location>
        <position position="1"/>
    </location>
</feature>
<feature type="compositionally biased region" description="Basic and acidic residues" evidence="1">
    <location>
        <begin position="8"/>
        <end position="21"/>
    </location>
</feature>
<protein>
    <submittedName>
        <fullName evidence="2">Uncharacterized protein</fullName>
    </submittedName>
</protein>
<comment type="caution">
    <text evidence="2">The sequence shown here is derived from an EMBL/GenBank/DDBJ whole genome shotgun (WGS) entry which is preliminary data.</text>
</comment>
<name>X1GT77_9ZZZZ</name>
<accession>X1GT77</accession>
<gene>
    <name evidence="2" type="ORF">S03H2_39243</name>
</gene>